<accession>A0A835FZG8</accession>
<protein>
    <submittedName>
        <fullName evidence="2">Uncharacterized protein</fullName>
    </submittedName>
</protein>
<feature type="transmembrane region" description="Helical" evidence="1">
    <location>
        <begin position="118"/>
        <end position="135"/>
    </location>
</feature>
<dbReference type="PANTHER" id="PTHR36777:SF2">
    <property type="entry name" value="EXPRESSED PROTEIN"/>
    <property type="match status" value="1"/>
</dbReference>
<evidence type="ECO:0000313" key="3">
    <source>
        <dbReference type="Proteomes" id="UP000636709"/>
    </source>
</evidence>
<evidence type="ECO:0000256" key="1">
    <source>
        <dbReference type="SAM" id="Phobius"/>
    </source>
</evidence>
<reference evidence="2" key="1">
    <citation type="submission" date="2020-07" db="EMBL/GenBank/DDBJ databases">
        <title>Genome sequence and genetic diversity analysis of an under-domesticated orphan crop, white fonio (Digitaria exilis).</title>
        <authorList>
            <person name="Bennetzen J.L."/>
            <person name="Chen S."/>
            <person name="Ma X."/>
            <person name="Wang X."/>
            <person name="Yssel A.E.J."/>
            <person name="Chaluvadi S.R."/>
            <person name="Johnson M."/>
            <person name="Gangashetty P."/>
            <person name="Hamidou F."/>
            <person name="Sanogo M.D."/>
            <person name="Zwaenepoel A."/>
            <person name="Wallace J."/>
            <person name="Van De Peer Y."/>
            <person name="Van Deynze A."/>
        </authorList>
    </citation>
    <scope>NUCLEOTIDE SEQUENCE</scope>
    <source>
        <tissue evidence="2">Leaves</tissue>
    </source>
</reference>
<sequence length="168" mass="17848">MAMAVAAAWVPPAAARRSSLSFPRSPFAAPVSVHVPRRVPPLCPGPNPSPQRSRLVVASAQFDFARAVRKAWSVGNDVLEAGSNLVPGAVPRPIAKIVVTFAAVAVALFLLKSIVSTAFFVLGMMGLIYLAFLAMNPKEASGSMIDETGGNASEDPVEEAWRIMEKYK</sequence>
<organism evidence="2 3">
    <name type="scientific">Digitaria exilis</name>
    <dbReference type="NCBI Taxonomy" id="1010633"/>
    <lineage>
        <taxon>Eukaryota</taxon>
        <taxon>Viridiplantae</taxon>
        <taxon>Streptophyta</taxon>
        <taxon>Embryophyta</taxon>
        <taxon>Tracheophyta</taxon>
        <taxon>Spermatophyta</taxon>
        <taxon>Magnoliopsida</taxon>
        <taxon>Liliopsida</taxon>
        <taxon>Poales</taxon>
        <taxon>Poaceae</taxon>
        <taxon>PACMAD clade</taxon>
        <taxon>Panicoideae</taxon>
        <taxon>Panicodae</taxon>
        <taxon>Paniceae</taxon>
        <taxon>Anthephorinae</taxon>
        <taxon>Digitaria</taxon>
    </lineage>
</organism>
<dbReference type="Proteomes" id="UP000636709">
    <property type="component" value="Unassembled WGS sequence"/>
</dbReference>
<keyword evidence="1" id="KW-0472">Membrane</keyword>
<dbReference type="AlphaFoldDB" id="A0A835FZG8"/>
<proteinExistence type="predicted"/>
<dbReference type="PANTHER" id="PTHR36777">
    <property type="entry name" value="EXPRESSED PROTEIN"/>
    <property type="match status" value="1"/>
</dbReference>
<keyword evidence="1" id="KW-0812">Transmembrane</keyword>
<comment type="caution">
    <text evidence="2">The sequence shown here is derived from an EMBL/GenBank/DDBJ whole genome shotgun (WGS) entry which is preliminary data.</text>
</comment>
<dbReference type="EMBL" id="JACEFO010000112">
    <property type="protein sequence ID" value="KAF8780874.1"/>
    <property type="molecule type" value="Genomic_DNA"/>
</dbReference>
<keyword evidence="3" id="KW-1185">Reference proteome</keyword>
<gene>
    <name evidence="2" type="ORF">HU200_000831</name>
</gene>
<feature type="transmembrane region" description="Helical" evidence="1">
    <location>
        <begin position="93"/>
        <end position="111"/>
    </location>
</feature>
<evidence type="ECO:0000313" key="2">
    <source>
        <dbReference type="EMBL" id="KAF8780874.1"/>
    </source>
</evidence>
<dbReference type="OrthoDB" id="534175at2759"/>
<keyword evidence="1" id="KW-1133">Transmembrane helix</keyword>
<name>A0A835FZG8_9POAL</name>